<sequence>MCWPGRSTTATGLWLDPSAFRNLDHVFLTLFDDFCDADEPERYLGVSLRSHEEVVLMVDAGDPGPEPPPLLQPPGMTWQAPALRSTR</sequence>
<name>A0A101TAW1_9ACTN</name>
<accession>A0A101TAW1</accession>
<evidence type="ECO:0000313" key="3">
    <source>
        <dbReference type="Proteomes" id="UP000053024"/>
    </source>
</evidence>
<reference evidence="2 3" key="1">
    <citation type="submission" date="2015-10" db="EMBL/GenBank/DDBJ databases">
        <title>Draft genome sequence of Streptomyces bungoensis DSM 41781, type strain for the species Streptomyces bungoensis.</title>
        <authorList>
            <person name="Ruckert C."/>
            <person name="Winkler A."/>
            <person name="Kalinowski J."/>
            <person name="Kampfer P."/>
            <person name="Glaeser S."/>
        </authorList>
    </citation>
    <scope>NUCLEOTIDE SEQUENCE [LARGE SCALE GENOMIC DNA]</scope>
    <source>
        <strain evidence="2 3">DSM 41781</strain>
    </source>
</reference>
<protein>
    <submittedName>
        <fullName evidence="2">Uncharacterized protein</fullName>
    </submittedName>
</protein>
<evidence type="ECO:0000256" key="1">
    <source>
        <dbReference type="SAM" id="MobiDB-lite"/>
    </source>
</evidence>
<feature type="region of interest" description="Disordered" evidence="1">
    <location>
        <begin position="61"/>
        <end position="87"/>
    </location>
</feature>
<dbReference type="EMBL" id="LMWX01000008">
    <property type="protein sequence ID" value="KUN88896.1"/>
    <property type="molecule type" value="Genomic_DNA"/>
</dbReference>
<gene>
    <name evidence="2" type="ORF">AQJ66_05355</name>
</gene>
<dbReference type="Proteomes" id="UP000053024">
    <property type="component" value="Unassembled WGS sequence"/>
</dbReference>
<evidence type="ECO:0000313" key="2">
    <source>
        <dbReference type="EMBL" id="KUN88896.1"/>
    </source>
</evidence>
<comment type="caution">
    <text evidence="2">The sequence shown here is derived from an EMBL/GenBank/DDBJ whole genome shotgun (WGS) entry which is preliminary data.</text>
</comment>
<organism evidence="2 3">
    <name type="scientific">Streptomyces bungoensis</name>
    <dbReference type="NCBI Taxonomy" id="285568"/>
    <lineage>
        <taxon>Bacteria</taxon>
        <taxon>Bacillati</taxon>
        <taxon>Actinomycetota</taxon>
        <taxon>Actinomycetes</taxon>
        <taxon>Kitasatosporales</taxon>
        <taxon>Streptomycetaceae</taxon>
        <taxon>Streptomyces</taxon>
    </lineage>
</organism>
<proteinExistence type="predicted"/>
<dbReference type="AlphaFoldDB" id="A0A101TAW1"/>
<keyword evidence="3" id="KW-1185">Reference proteome</keyword>